<protein>
    <recommendedName>
        <fullName evidence="7">Phosphate transporter</fullName>
    </recommendedName>
</protein>
<feature type="transmembrane region" description="Helical" evidence="7">
    <location>
        <begin position="532"/>
        <end position="555"/>
    </location>
</feature>
<keyword evidence="2 7" id="KW-0813">Transport</keyword>
<dbReference type="RefSeq" id="XP_005843014.1">
    <property type="nucleotide sequence ID" value="XM_005842952.1"/>
</dbReference>
<comment type="function">
    <text evidence="7">Sodium-phosphate symporter.</text>
</comment>
<evidence type="ECO:0000256" key="8">
    <source>
        <dbReference type="SAM" id="MobiDB-lite"/>
    </source>
</evidence>
<dbReference type="OrthoDB" id="260807at2759"/>
<proteinExistence type="inferred from homology"/>
<keyword evidence="6 7" id="KW-0472">Membrane</keyword>
<accession>E1ZTD5</accession>
<feature type="transmembrane region" description="Helical" evidence="7">
    <location>
        <begin position="430"/>
        <end position="449"/>
    </location>
</feature>
<feature type="transmembrane region" description="Helical" evidence="7">
    <location>
        <begin position="70"/>
        <end position="89"/>
    </location>
</feature>
<sequence length="641" mass="68877">MVYTCRPLTNPDKVIIACSEFTWIFVCSIFLALFVAYGIGAVSSRDMIRNDVANAFGSSVGAKALTMKQAIVIAAFCEFGGAVLLGAGVTDTIRGKIADLNYYKNKPDLYMYGMLCAMLATGIWLLLATYLELPVSTTHSITGAVIGMSCVAGGFDSVVWSAEKDSFPFLSGVSVIVISWFTSPILAGLGGAILFLFTRHAVLRRQNSYKLSLFMLPLFTLLTVYISCYYIIQKGPKLADKVSDSTNAWISACFAVGGCLIAILIGVPLIKRQVERDWEELNKPKVIPELHAPGAKDSDGVKGDMESGSDTAASPEDAEKPAVGAGHSSRTPAMFKDMRKSKLFGAVTKSSNFDIHEVIGEDKTVNELHNNAEQFDRKTEISFKYLQVFTAMCNSFAHGSNDVANAVGPFAGIYAVWQCTCVSSKSDVPIWILVIGGVGLVIGLATYGYKIMRVLGVKMTKLTNSRGYCVELAAAAVIIVGSRYGLPLSTTHCMVGAVTGVGLVEAVSGRKPENAHTDNKHAFNWKLLIKFFFGWVATLVVAALTSAAFTAQGVYAPFRTDTYQRVADTTELNTTANYIAGNMSVYAAATNNALFAEQASIMLAACNSEAVPNPPTSFDYISTCVDTVMLALNITTYPQTA</sequence>
<evidence type="ECO:0000313" key="9">
    <source>
        <dbReference type="EMBL" id="EFN50912.1"/>
    </source>
</evidence>
<evidence type="ECO:0000256" key="2">
    <source>
        <dbReference type="ARBA" id="ARBA00022448"/>
    </source>
</evidence>
<feature type="region of interest" description="Disordered" evidence="8">
    <location>
        <begin position="289"/>
        <end position="331"/>
    </location>
</feature>
<dbReference type="GeneID" id="17350303"/>
<evidence type="ECO:0000313" key="10">
    <source>
        <dbReference type="Proteomes" id="UP000008141"/>
    </source>
</evidence>
<dbReference type="GO" id="GO:0016020">
    <property type="term" value="C:membrane"/>
    <property type="evidence" value="ECO:0007669"/>
    <property type="project" value="UniProtKB-SubCell"/>
</dbReference>
<dbReference type="KEGG" id="cvr:CHLNCDRAFT_141686"/>
<dbReference type="EMBL" id="GL433871">
    <property type="protein sequence ID" value="EFN50912.1"/>
    <property type="molecule type" value="Genomic_DNA"/>
</dbReference>
<dbReference type="eggNOG" id="KOG2493">
    <property type="taxonomic scope" value="Eukaryota"/>
</dbReference>
<organism evidence="10">
    <name type="scientific">Chlorella variabilis</name>
    <name type="common">Green alga</name>
    <dbReference type="NCBI Taxonomy" id="554065"/>
    <lineage>
        <taxon>Eukaryota</taxon>
        <taxon>Viridiplantae</taxon>
        <taxon>Chlorophyta</taxon>
        <taxon>core chlorophytes</taxon>
        <taxon>Trebouxiophyceae</taxon>
        <taxon>Chlorellales</taxon>
        <taxon>Chlorellaceae</taxon>
        <taxon>Chlorella clade</taxon>
        <taxon>Chlorella</taxon>
    </lineage>
</organism>
<comment type="subcellular location">
    <subcellularLocation>
        <location evidence="1 7">Membrane</location>
        <topology evidence="1 7">Multi-pass membrane protein</topology>
    </subcellularLocation>
</comment>
<evidence type="ECO:0000256" key="5">
    <source>
        <dbReference type="ARBA" id="ARBA00022989"/>
    </source>
</evidence>
<feature type="compositionally biased region" description="Basic and acidic residues" evidence="8">
    <location>
        <begin position="289"/>
        <end position="305"/>
    </location>
</feature>
<gene>
    <name evidence="9" type="ORF">CHLNCDRAFT_141686</name>
</gene>
<keyword evidence="4 7" id="KW-0812">Transmembrane</keyword>
<feature type="transmembrane region" description="Helical" evidence="7">
    <location>
        <begin position="248"/>
        <end position="270"/>
    </location>
</feature>
<feature type="transmembrane region" description="Helical" evidence="7">
    <location>
        <begin position="209"/>
        <end position="232"/>
    </location>
</feature>
<dbReference type="GO" id="GO:0035435">
    <property type="term" value="P:phosphate ion transmembrane transport"/>
    <property type="evidence" value="ECO:0007669"/>
    <property type="project" value="TreeGrafter"/>
</dbReference>
<name>E1ZTD5_CHLVA</name>
<dbReference type="GO" id="GO:0005315">
    <property type="term" value="F:phosphate transmembrane transporter activity"/>
    <property type="evidence" value="ECO:0007669"/>
    <property type="project" value="InterPro"/>
</dbReference>
<feature type="transmembrane region" description="Helical" evidence="7">
    <location>
        <begin position="21"/>
        <end position="40"/>
    </location>
</feature>
<evidence type="ECO:0000256" key="1">
    <source>
        <dbReference type="ARBA" id="ARBA00004141"/>
    </source>
</evidence>
<dbReference type="PANTHER" id="PTHR11101:SF96">
    <property type="entry name" value="PHOSPHATE TRANSPORTER"/>
    <property type="match status" value="1"/>
</dbReference>
<keyword evidence="10" id="KW-1185">Reference proteome</keyword>
<dbReference type="Proteomes" id="UP000008141">
    <property type="component" value="Unassembled WGS sequence"/>
</dbReference>
<dbReference type="InterPro" id="IPR001204">
    <property type="entry name" value="Phos_transporter"/>
</dbReference>
<feature type="transmembrane region" description="Helical" evidence="7">
    <location>
        <begin position="174"/>
        <end position="197"/>
    </location>
</feature>
<dbReference type="AlphaFoldDB" id="E1ZTD5"/>
<comment type="similarity">
    <text evidence="7">Belongs to the inorganic phosphate transporter (PiT) (TC 2.A.20) family.</text>
</comment>
<feature type="transmembrane region" description="Helical" evidence="7">
    <location>
        <begin position="109"/>
        <end position="131"/>
    </location>
</feature>
<keyword evidence="3 7" id="KW-0592">Phosphate transport</keyword>
<dbReference type="InParanoid" id="E1ZTD5"/>
<dbReference type="FunCoup" id="E1ZTD5">
    <property type="interactions" value="817"/>
</dbReference>
<dbReference type="PANTHER" id="PTHR11101">
    <property type="entry name" value="PHOSPHATE TRANSPORTER"/>
    <property type="match status" value="1"/>
</dbReference>
<dbReference type="Pfam" id="PF01384">
    <property type="entry name" value="PHO4"/>
    <property type="match status" value="1"/>
</dbReference>
<evidence type="ECO:0000256" key="4">
    <source>
        <dbReference type="ARBA" id="ARBA00022692"/>
    </source>
</evidence>
<evidence type="ECO:0000256" key="6">
    <source>
        <dbReference type="ARBA" id="ARBA00023136"/>
    </source>
</evidence>
<dbReference type="STRING" id="554065.E1ZTD5"/>
<keyword evidence="5 7" id="KW-1133">Transmembrane helix</keyword>
<dbReference type="OMA" id="TLKWYHV"/>
<reference evidence="9 10" key="1">
    <citation type="journal article" date="2010" name="Plant Cell">
        <title>The Chlorella variabilis NC64A genome reveals adaptation to photosymbiosis, coevolution with viruses, and cryptic sex.</title>
        <authorList>
            <person name="Blanc G."/>
            <person name="Duncan G."/>
            <person name="Agarkova I."/>
            <person name="Borodovsky M."/>
            <person name="Gurnon J."/>
            <person name="Kuo A."/>
            <person name="Lindquist E."/>
            <person name="Lucas S."/>
            <person name="Pangilinan J."/>
            <person name="Polle J."/>
            <person name="Salamov A."/>
            <person name="Terry A."/>
            <person name="Yamada T."/>
            <person name="Dunigan D.D."/>
            <person name="Grigoriev I.V."/>
            <person name="Claverie J.M."/>
            <person name="Van Etten J.L."/>
        </authorList>
    </citation>
    <scope>NUCLEOTIDE SEQUENCE [LARGE SCALE GENOMIC DNA]</scope>
    <source>
        <strain evidence="9 10">NC64A</strain>
    </source>
</reference>
<evidence type="ECO:0000256" key="3">
    <source>
        <dbReference type="ARBA" id="ARBA00022592"/>
    </source>
</evidence>
<evidence type="ECO:0000256" key="7">
    <source>
        <dbReference type="RuleBase" id="RU363058"/>
    </source>
</evidence>